<accession>A0ABQ9XZW3</accession>
<protein>
    <submittedName>
        <fullName evidence="1">Uncharacterized protein</fullName>
    </submittedName>
</protein>
<keyword evidence="2" id="KW-1185">Reference proteome</keyword>
<evidence type="ECO:0000313" key="1">
    <source>
        <dbReference type="EMBL" id="KAK2957013.1"/>
    </source>
</evidence>
<name>A0ABQ9XZW3_9EUKA</name>
<reference evidence="1 2" key="1">
    <citation type="journal article" date="2022" name="bioRxiv">
        <title>Genomics of Preaxostyla Flagellates Illuminates Evolutionary Transitions and the Path Towards Mitochondrial Loss.</title>
        <authorList>
            <person name="Novak L.V.F."/>
            <person name="Treitli S.C."/>
            <person name="Pyrih J."/>
            <person name="Halakuc P."/>
            <person name="Pipaliya S.V."/>
            <person name="Vacek V."/>
            <person name="Brzon O."/>
            <person name="Soukal P."/>
            <person name="Eme L."/>
            <person name="Dacks J.B."/>
            <person name="Karnkowska A."/>
            <person name="Elias M."/>
            <person name="Hampl V."/>
        </authorList>
    </citation>
    <scope>NUCLEOTIDE SEQUENCE [LARGE SCALE GENOMIC DNA]</scope>
    <source>
        <strain evidence="1">NAU3</strain>
        <tissue evidence="1">Gut</tissue>
    </source>
</reference>
<organism evidence="1 2">
    <name type="scientific">Blattamonas nauphoetae</name>
    <dbReference type="NCBI Taxonomy" id="2049346"/>
    <lineage>
        <taxon>Eukaryota</taxon>
        <taxon>Metamonada</taxon>
        <taxon>Preaxostyla</taxon>
        <taxon>Oxymonadida</taxon>
        <taxon>Blattamonas</taxon>
    </lineage>
</organism>
<gene>
    <name evidence="1" type="ORF">BLNAU_8088</name>
</gene>
<sequence>MLKCFQCPKAEQKRIRLLKFERALKPAKRYLQFILQREEFVPEAKLGNYDLSSQIGHLLGNTLELERDLFEVGEIVETGREEWEVGWLVEKTTEDELGEKLRRIREDDVRMNWKHVVEKEIGSGESRNTRWTLVWDDPFGKCASACAIRSRDERDEWSDRDAMEAANARISGSTNTRWADRVEETQHRWDSASPLARSEEAADETVECSARLAIDHIPKHIAQTNSRDWRASVHHIDSVADPDET</sequence>
<proteinExistence type="predicted"/>
<comment type="caution">
    <text evidence="1">The sequence shown here is derived from an EMBL/GenBank/DDBJ whole genome shotgun (WGS) entry which is preliminary data.</text>
</comment>
<dbReference type="EMBL" id="JARBJD010000050">
    <property type="protein sequence ID" value="KAK2957013.1"/>
    <property type="molecule type" value="Genomic_DNA"/>
</dbReference>
<evidence type="ECO:0000313" key="2">
    <source>
        <dbReference type="Proteomes" id="UP001281761"/>
    </source>
</evidence>
<dbReference type="Proteomes" id="UP001281761">
    <property type="component" value="Unassembled WGS sequence"/>
</dbReference>